<comment type="catalytic activity">
    <reaction evidence="11 12">
        <text>DNA(n) + a 2'-deoxyribonucleoside 5'-triphosphate = DNA(n+1) + diphosphate</text>
        <dbReference type="Rhea" id="RHEA:22508"/>
        <dbReference type="Rhea" id="RHEA-COMP:17339"/>
        <dbReference type="Rhea" id="RHEA-COMP:17340"/>
        <dbReference type="ChEBI" id="CHEBI:33019"/>
        <dbReference type="ChEBI" id="CHEBI:61560"/>
        <dbReference type="ChEBI" id="CHEBI:173112"/>
        <dbReference type="EC" id="2.7.7.7"/>
    </reaction>
</comment>
<dbReference type="InterPro" id="IPR043502">
    <property type="entry name" value="DNA/RNA_pol_sf"/>
</dbReference>
<dbReference type="GO" id="GO:0006261">
    <property type="term" value="P:DNA-templated DNA replication"/>
    <property type="evidence" value="ECO:0007669"/>
    <property type="project" value="UniProtKB-UniRule"/>
</dbReference>
<dbReference type="GO" id="GO:0042276">
    <property type="term" value="P:error-prone translesion synthesis"/>
    <property type="evidence" value="ECO:0007669"/>
    <property type="project" value="TreeGrafter"/>
</dbReference>
<dbReference type="InterPro" id="IPR036775">
    <property type="entry name" value="DNA_pol_Y-fam_lit_finger_sf"/>
</dbReference>
<feature type="binding site" evidence="12">
    <location>
        <position position="112"/>
    </location>
    <ligand>
        <name>Mg(2+)</name>
        <dbReference type="ChEBI" id="CHEBI:18420"/>
    </ligand>
</feature>
<dbReference type="EMBL" id="LNQP01000091">
    <property type="protein sequence ID" value="KSU86359.1"/>
    <property type="molecule type" value="Genomic_DNA"/>
</dbReference>
<keyword evidence="12" id="KW-0238">DNA-binding</keyword>
<evidence type="ECO:0000256" key="10">
    <source>
        <dbReference type="ARBA" id="ARBA00023204"/>
    </source>
</evidence>
<evidence type="ECO:0000256" key="1">
    <source>
        <dbReference type="ARBA" id="ARBA00010945"/>
    </source>
</evidence>
<dbReference type="InterPro" id="IPR017961">
    <property type="entry name" value="DNA_pol_Y-fam_little_finger"/>
</dbReference>
<accession>A0A0V8JH46</accession>
<sequence>MKGMYPKKGRVILHIDVNAFYASVEEARNPALKGKPMAIAGNPKERRGIVVTCNYAARNKGIYAPMPLWEAKKIFPQLIVLKPDFTLYRKVSAQMFSYLSTISSILEPASIDEGYLDITDCFHQGTPLEIAQRIQNDLLNELQIPVSIGIAPNKFLAKTASNMKKPLGITILRKRDIHQKLWPHPVVYMHGIGNKTAEKLNAVHIHTIEELAHADDHKLKATVGVRGVEMKQRANGIDDRPVNPNRRSEFKSIGHSKTLAKNMTDDREMVPILNDLAESVSKRMHAKKVVSKTIQLTIRYSNFKTITRTQTIDQWTNQSKVLLHWVNKLLQKHWNGEPVRLLGVAALQVERMNDRNQEQLSLFTYERHVKDEPLYKAVQQLQSKYGDEIIRKGLKK</sequence>
<dbReference type="PROSITE" id="PS50173">
    <property type="entry name" value="UMUC"/>
    <property type="match status" value="1"/>
</dbReference>
<dbReference type="NCBIfam" id="NF002492">
    <property type="entry name" value="PRK01810.1"/>
    <property type="match status" value="1"/>
</dbReference>
<dbReference type="Gene3D" id="3.40.1170.60">
    <property type="match status" value="1"/>
</dbReference>
<dbReference type="PANTHER" id="PTHR11076">
    <property type="entry name" value="DNA REPAIR POLYMERASE UMUC / TRANSFERASE FAMILY MEMBER"/>
    <property type="match status" value="1"/>
</dbReference>
<dbReference type="EC" id="2.7.7.7" evidence="12"/>
<evidence type="ECO:0000256" key="6">
    <source>
        <dbReference type="ARBA" id="ARBA00022723"/>
    </source>
</evidence>
<feature type="binding site" evidence="12">
    <location>
        <position position="16"/>
    </location>
    <ligand>
        <name>Mg(2+)</name>
        <dbReference type="ChEBI" id="CHEBI:18420"/>
    </ligand>
</feature>
<comment type="cofactor">
    <cofactor evidence="12">
        <name>Mg(2+)</name>
        <dbReference type="ChEBI" id="CHEBI:18420"/>
    </cofactor>
    <text evidence="12">Binds 2 magnesium ions per subunit.</text>
</comment>
<keyword evidence="15" id="KW-1185">Reference proteome</keyword>
<dbReference type="GO" id="GO:0005829">
    <property type="term" value="C:cytosol"/>
    <property type="evidence" value="ECO:0007669"/>
    <property type="project" value="TreeGrafter"/>
</dbReference>
<keyword evidence="5 12" id="KW-0235">DNA replication</keyword>
<evidence type="ECO:0000256" key="2">
    <source>
        <dbReference type="ARBA" id="ARBA00022457"/>
    </source>
</evidence>
<keyword evidence="4 12" id="KW-0548">Nucleotidyltransferase</keyword>
<organism evidence="14 15">
    <name type="scientific">Priestia veravalensis</name>
    <dbReference type="NCBI Taxonomy" id="1414648"/>
    <lineage>
        <taxon>Bacteria</taxon>
        <taxon>Bacillati</taxon>
        <taxon>Bacillota</taxon>
        <taxon>Bacilli</taxon>
        <taxon>Bacillales</taxon>
        <taxon>Bacillaceae</taxon>
        <taxon>Priestia</taxon>
    </lineage>
</organism>
<keyword evidence="7 12" id="KW-0227">DNA damage</keyword>
<evidence type="ECO:0000256" key="4">
    <source>
        <dbReference type="ARBA" id="ARBA00022695"/>
    </source>
</evidence>
<dbReference type="AlphaFoldDB" id="A0A0V8JH46"/>
<evidence type="ECO:0000256" key="7">
    <source>
        <dbReference type="ARBA" id="ARBA00022763"/>
    </source>
</evidence>
<dbReference type="SUPFAM" id="SSF100879">
    <property type="entry name" value="Lesion bypass DNA polymerase (Y-family), little finger domain"/>
    <property type="match status" value="1"/>
</dbReference>
<comment type="similarity">
    <text evidence="1 12">Belongs to the DNA polymerase type-Y family.</text>
</comment>
<keyword evidence="9 12" id="KW-0239">DNA-directed DNA polymerase</keyword>
<comment type="function">
    <text evidence="12">Poorly processive, error-prone DNA polymerase involved in untargeted mutagenesis. Copies undamaged DNA at stalled replication forks, which arise in vivo from mismatched or misaligned primer ends. These misaligned primers can be extended by PolIV. Exhibits no 3'-5' exonuclease (proofreading) activity. May be involved in translesional synthesis, in conjunction with the beta clamp from PolIII.</text>
</comment>
<feature type="active site" evidence="12">
    <location>
        <position position="113"/>
    </location>
</feature>
<dbReference type="SUPFAM" id="SSF56672">
    <property type="entry name" value="DNA/RNA polymerases"/>
    <property type="match status" value="1"/>
</dbReference>
<comment type="caution">
    <text evidence="14">The sequence shown here is derived from an EMBL/GenBank/DDBJ whole genome shotgun (WGS) entry which is preliminary data.</text>
</comment>
<comment type="subunit">
    <text evidence="12">Monomer.</text>
</comment>
<dbReference type="Proteomes" id="UP000053681">
    <property type="component" value="Unassembled WGS sequence"/>
</dbReference>
<evidence type="ECO:0000313" key="14">
    <source>
        <dbReference type="EMBL" id="KSU86359.1"/>
    </source>
</evidence>
<evidence type="ECO:0000256" key="3">
    <source>
        <dbReference type="ARBA" id="ARBA00022679"/>
    </source>
</evidence>
<keyword evidence="12" id="KW-0963">Cytoplasm</keyword>
<feature type="site" description="Substrate discrimination" evidence="12">
    <location>
        <position position="21"/>
    </location>
</feature>
<keyword evidence="3 12" id="KW-0808">Transferase</keyword>
<keyword evidence="10 12" id="KW-0234">DNA repair</keyword>
<keyword evidence="2 12" id="KW-0515">Mutator protein</keyword>
<dbReference type="InterPro" id="IPR001126">
    <property type="entry name" value="UmuC"/>
</dbReference>
<evidence type="ECO:0000256" key="9">
    <source>
        <dbReference type="ARBA" id="ARBA00022932"/>
    </source>
</evidence>
<evidence type="ECO:0000256" key="11">
    <source>
        <dbReference type="ARBA" id="ARBA00049244"/>
    </source>
</evidence>
<dbReference type="CDD" id="cd03586">
    <property type="entry name" value="PolY_Pol_IV_kappa"/>
    <property type="match status" value="1"/>
</dbReference>
<evidence type="ECO:0000256" key="8">
    <source>
        <dbReference type="ARBA" id="ARBA00022842"/>
    </source>
</evidence>
<evidence type="ECO:0000313" key="15">
    <source>
        <dbReference type="Proteomes" id="UP000053681"/>
    </source>
</evidence>
<dbReference type="FunFam" id="1.10.150.20:FF:000061">
    <property type="entry name" value="DNA polymerase IV"/>
    <property type="match status" value="1"/>
</dbReference>
<dbReference type="PANTHER" id="PTHR11076:SF33">
    <property type="entry name" value="DNA POLYMERASE KAPPA"/>
    <property type="match status" value="1"/>
</dbReference>
<evidence type="ECO:0000256" key="12">
    <source>
        <dbReference type="HAMAP-Rule" id="MF_01113"/>
    </source>
</evidence>
<feature type="domain" description="UmuC" evidence="13">
    <location>
        <begin position="12"/>
        <end position="193"/>
    </location>
</feature>
<dbReference type="Gene3D" id="3.30.1490.100">
    <property type="entry name" value="DNA polymerase, Y-family, little finger domain"/>
    <property type="match status" value="1"/>
</dbReference>
<keyword evidence="6 12" id="KW-0479">Metal-binding</keyword>
<gene>
    <name evidence="12" type="primary">dinB</name>
    <name evidence="14" type="ORF">AS180_19105</name>
</gene>
<dbReference type="GO" id="GO:0000287">
    <property type="term" value="F:magnesium ion binding"/>
    <property type="evidence" value="ECO:0007669"/>
    <property type="project" value="UniProtKB-UniRule"/>
</dbReference>
<dbReference type="NCBIfam" id="NF002677">
    <property type="entry name" value="PRK02406.1"/>
    <property type="match status" value="1"/>
</dbReference>
<evidence type="ECO:0000256" key="5">
    <source>
        <dbReference type="ARBA" id="ARBA00022705"/>
    </source>
</evidence>
<dbReference type="GO" id="GO:0003887">
    <property type="term" value="F:DNA-directed DNA polymerase activity"/>
    <property type="evidence" value="ECO:0007669"/>
    <property type="project" value="UniProtKB-UniRule"/>
</dbReference>
<proteinExistence type="inferred from homology"/>
<evidence type="ECO:0000259" key="13">
    <source>
        <dbReference type="PROSITE" id="PS50173"/>
    </source>
</evidence>
<reference evidence="14 15" key="1">
    <citation type="submission" date="2015-11" db="EMBL/GenBank/DDBJ databases">
        <title>Bacillus caseinolyticus sp nov.</title>
        <authorList>
            <person name="Dastager S.G."/>
            <person name="Mawlankar R."/>
        </authorList>
    </citation>
    <scope>NUCLEOTIDE SEQUENCE [LARGE SCALE GENOMIC DNA]</scope>
    <source>
        <strain evidence="14 15">SGD-V-76</strain>
    </source>
</reference>
<name>A0A0V8JH46_9BACI</name>
<dbReference type="HAMAP" id="MF_01113">
    <property type="entry name" value="DNApol_IV"/>
    <property type="match status" value="1"/>
</dbReference>
<dbReference type="Pfam" id="PF11799">
    <property type="entry name" value="IMS_C"/>
    <property type="match status" value="1"/>
</dbReference>
<dbReference type="Pfam" id="PF00817">
    <property type="entry name" value="IMS"/>
    <property type="match status" value="1"/>
</dbReference>
<dbReference type="FunFam" id="3.30.1490.100:FF:000004">
    <property type="entry name" value="DNA polymerase IV"/>
    <property type="match status" value="1"/>
</dbReference>
<dbReference type="InterPro" id="IPR050116">
    <property type="entry name" value="DNA_polymerase-Y"/>
</dbReference>
<dbReference type="GO" id="GO:0006281">
    <property type="term" value="P:DNA repair"/>
    <property type="evidence" value="ECO:0007669"/>
    <property type="project" value="UniProtKB-UniRule"/>
</dbReference>
<dbReference type="GO" id="GO:0009432">
    <property type="term" value="P:SOS response"/>
    <property type="evidence" value="ECO:0007669"/>
    <property type="project" value="TreeGrafter"/>
</dbReference>
<dbReference type="Gene3D" id="1.10.150.20">
    <property type="entry name" value="5' to 3' exonuclease, C-terminal subdomain"/>
    <property type="match status" value="1"/>
</dbReference>
<dbReference type="InterPro" id="IPR022880">
    <property type="entry name" value="DNApol_IV"/>
</dbReference>
<dbReference type="InterPro" id="IPR043128">
    <property type="entry name" value="Rev_trsase/Diguanyl_cyclase"/>
</dbReference>
<protein>
    <recommendedName>
        <fullName evidence="12">DNA polymerase IV</fullName>
        <shortName evidence="12">Pol IV</shortName>
        <ecNumber evidence="12">2.7.7.7</ecNumber>
    </recommendedName>
</protein>
<comment type="subcellular location">
    <subcellularLocation>
        <location evidence="12">Cytoplasm</location>
    </subcellularLocation>
</comment>
<dbReference type="Gene3D" id="3.30.70.270">
    <property type="match status" value="1"/>
</dbReference>
<dbReference type="GO" id="GO:0003684">
    <property type="term" value="F:damaged DNA binding"/>
    <property type="evidence" value="ECO:0007669"/>
    <property type="project" value="InterPro"/>
</dbReference>
<keyword evidence="8 12" id="KW-0460">Magnesium</keyword>